<organism evidence="2 3">
    <name type="scientific">Brassica cretica</name>
    <name type="common">Mustard</name>
    <dbReference type="NCBI Taxonomy" id="69181"/>
    <lineage>
        <taxon>Eukaryota</taxon>
        <taxon>Viridiplantae</taxon>
        <taxon>Streptophyta</taxon>
        <taxon>Embryophyta</taxon>
        <taxon>Tracheophyta</taxon>
        <taxon>Spermatophyta</taxon>
        <taxon>Magnoliopsida</taxon>
        <taxon>eudicotyledons</taxon>
        <taxon>Gunneridae</taxon>
        <taxon>Pentapetalae</taxon>
        <taxon>rosids</taxon>
        <taxon>malvids</taxon>
        <taxon>Brassicales</taxon>
        <taxon>Brassicaceae</taxon>
        <taxon>Brassiceae</taxon>
        <taxon>Brassica</taxon>
    </lineage>
</organism>
<name>A0ABQ7E2Z7_BRACR</name>
<evidence type="ECO:0000313" key="3">
    <source>
        <dbReference type="Proteomes" id="UP000266723"/>
    </source>
</evidence>
<dbReference type="Proteomes" id="UP000266723">
    <property type="component" value="Unassembled WGS sequence"/>
</dbReference>
<accession>A0ABQ7E2Z7</accession>
<protein>
    <submittedName>
        <fullName evidence="2">Uncharacterized protein</fullName>
    </submittedName>
</protein>
<evidence type="ECO:0000256" key="1">
    <source>
        <dbReference type="SAM" id="MobiDB-lite"/>
    </source>
</evidence>
<evidence type="ECO:0000313" key="2">
    <source>
        <dbReference type="EMBL" id="KAF3591587.1"/>
    </source>
</evidence>
<comment type="caution">
    <text evidence="2">The sequence shown here is derived from an EMBL/GenBank/DDBJ whole genome shotgun (WGS) entry which is preliminary data.</text>
</comment>
<dbReference type="EMBL" id="QGKV02000299">
    <property type="protein sequence ID" value="KAF3591587.1"/>
    <property type="molecule type" value="Genomic_DNA"/>
</dbReference>
<reference evidence="2 3" key="1">
    <citation type="journal article" date="2020" name="BMC Genomics">
        <title>Intraspecific diversification of the crop wild relative Brassica cretica Lam. using demographic model selection.</title>
        <authorList>
            <person name="Kioukis A."/>
            <person name="Michalopoulou V.A."/>
            <person name="Briers L."/>
            <person name="Pirintsos S."/>
            <person name="Studholme D.J."/>
            <person name="Pavlidis P."/>
            <person name="Sarris P.F."/>
        </authorList>
    </citation>
    <scope>NUCLEOTIDE SEQUENCE [LARGE SCALE GENOMIC DNA]</scope>
    <source>
        <strain evidence="3">cv. PFS-1207/04</strain>
    </source>
</reference>
<gene>
    <name evidence="2" type="ORF">DY000_02023195</name>
</gene>
<keyword evidence="3" id="KW-1185">Reference proteome</keyword>
<proteinExistence type="predicted"/>
<feature type="region of interest" description="Disordered" evidence="1">
    <location>
        <begin position="1"/>
        <end position="22"/>
    </location>
</feature>
<sequence length="69" mass="7856">MKPEEAETPPEPSLLSSGGLPVAETETQIRHYIETRRGRSNSEGEAKRALKVSLRRRYALARHRTPERT</sequence>